<feature type="region of interest" description="Disordered" evidence="1">
    <location>
        <begin position="57"/>
        <end position="76"/>
    </location>
</feature>
<feature type="non-terminal residue" evidence="2">
    <location>
        <position position="1"/>
    </location>
</feature>
<dbReference type="Proteomes" id="UP000800200">
    <property type="component" value="Unassembled WGS sequence"/>
</dbReference>
<reference evidence="2" key="1">
    <citation type="journal article" date="2020" name="Stud. Mycol.">
        <title>101 Dothideomycetes genomes: a test case for predicting lifestyles and emergence of pathogens.</title>
        <authorList>
            <person name="Haridas S."/>
            <person name="Albert R."/>
            <person name="Binder M."/>
            <person name="Bloem J."/>
            <person name="Labutti K."/>
            <person name="Salamov A."/>
            <person name="Andreopoulos B."/>
            <person name="Baker S."/>
            <person name="Barry K."/>
            <person name="Bills G."/>
            <person name="Bluhm B."/>
            <person name="Cannon C."/>
            <person name="Castanera R."/>
            <person name="Culley D."/>
            <person name="Daum C."/>
            <person name="Ezra D."/>
            <person name="Gonzalez J."/>
            <person name="Henrissat B."/>
            <person name="Kuo A."/>
            <person name="Liang C."/>
            <person name="Lipzen A."/>
            <person name="Lutzoni F."/>
            <person name="Magnuson J."/>
            <person name="Mondo S."/>
            <person name="Nolan M."/>
            <person name="Ohm R."/>
            <person name="Pangilinan J."/>
            <person name="Park H.-J."/>
            <person name="Ramirez L."/>
            <person name="Alfaro M."/>
            <person name="Sun H."/>
            <person name="Tritt A."/>
            <person name="Yoshinaga Y."/>
            <person name="Zwiers L.-H."/>
            <person name="Turgeon B."/>
            <person name="Goodwin S."/>
            <person name="Spatafora J."/>
            <person name="Crous P."/>
            <person name="Grigoriev I."/>
        </authorList>
    </citation>
    <scope>NUCLEOTIDE SEQUENCE</scope>
    <source>
        <strain evidence="2">CBS 207.26</strain>
    </source>
</reference>
<organism evidence="2 3">
    <name type="scientific">Zopfia rhizophila CBS 207.26</name>
    <dbReference type="NCBI Taxonomy" id="1314779"/>
    <lineage>
        <taxon>Eukaryota</taxon>
        <taxon>Fungi</taxon>
        <taxon>Dikarya</taxon>
        <taxon>Ascomycota</taxon>
        <taxon>Pezizomycotina</taxon>
        <taxon>Dothideomycetes</taxon>
        <taxon>Dothideomycetes incertae sedis</taxon>
        <taxon>Zopfiaceae</taxon>
        <taxon>Zopfia</taxon>
    </lineage>
</organism>
<dbReference type="AlphaFoldDB" id="A0A6A6EN31"/>
<dbReference type="EMBL" id="ML994613">
    <property type="protein sequence ID" value="KAF2193577.1"/>
    <property type="molecule type" value="Genomic_DNA"/>
</dbReference>
<proteinExistence type="predicted"/>
<accession>A0A6A6EN31</accession>
<evidence type="ECO:0000256" key="1">
    <source>
        <dbReference type="SAM" id="MobiDB-lite"/>
    </source>
</evidence>
<feature type="compositionally biased region" description="Polar residues" evidence="1">
    <location>
        <begin position="59"/>
        <end position="69"/>
    </location>
</feature>
<evidence type="ECO:0000313" key="2">
    <source>
        <dbReference type="EMBL" id="KAF2193577.1"/>
    </source>
</evidence>
<sequence>QDAIFAKLVPCNNWSRYAFDAAYDPSQSYRHVVMQAEDEKVFDREVFDLRQSLAKENLGKSNGESTTEADTPAPEDISGMKIWRGFYGLSLDIFPSIPTRGWTVG</sequence>
<protein>
    <submittedName>
        <fullName evidence="2">Uncharacterized protein</fullName>
    </submittedName>
</protein>
<feature type="non-terminal residue" evidence="2">
    <location>
        <position position="105"/>
    </location>
</feature>
<evidence type="ECO:0000313" key="3">
    <source>
        <dbReference type="Proteomes" id="UP000800200"/>
    </source>
</evidence>
<name>A0A6A6EN31_9PEZI</name>
<keyword evidence="3" id="KW-1185">Reference proteome</keyword>
<gene>
    <name evidence="2" type="ORF">K469DRAFT_448802</name>
</gene>